<feature type="non-terminal residue" evidence="2">
    <location>
        <position position="74"/>
    </location>
</feature>
<name>W1XRQ7_9ZZZZ</name>
<organism evidence="2">
    <name type="scientific">human gut metagenome</name>
    <dbReference type="NCBI Taxonomy" id="408170"/>
    <lineage>
        <taxon>unclassified sequences</taxon>
        <taxon>metagenomes</taxon>
        <taxon>organismal metagenomes</taxon>
    </lineage>
</organism>
<accession>W1XRQ7</accession>
<proteinExistence type="predicted"/>
<evidence type="ECO:0000313" key="2">
    <source>
        <dbReference type="EMBL" id="ETJ33048.1"/>
    </source>
</evidence>
<protein>
    <submittedName>
        <fullName evidence="2">Uncharacterized protein</fullName>
    </submittedName>
</protein>
<feature type="region of interest" description="Disordered" evidence="1">
    <location>
        <begin position="22"/>
        <end position="74"/>
    </location>
</feature>
<dbReference type="EMBL" id="AZMM01012505">
    <property type="protein sequence ID" value="ETJ33048.1"/>
    <property type="molecule type" value="Genomic_DNA"/>
</dbReference>
<feature type="non-terminal residue" evidence="2">
    <location>
        <position position="1"/>
    </location>
</feature>
<sequence>YYRYINGRNKLYDMTDASQTLAIGNNPDLEKKPNNNDNNDNNNRNNGNNNQNTNQGNRNNGNTNGNINGNTGNK</sequence>
<evidence type="ECO:0000256" key="1">
    <source>
        <dbReference type="SAM" id="MobiDB-lite"/>
    </source>
</evidence>
<feature type="compositionally biased region" description="Low complexity" evidence="1">
    <location>
        <begin position="35"/>
        <end position="74"/>
    </location>
</feature>
<dbReference type="AlphaFoldDB" id="W1XRQ7"/>
<comment type="caution">
    <text evidence="2">The sequence shown here is derived from an EMBL/GenBank/DDBJ whole genome shotgun (WGS) entry which is preliminary data.</text>
</comment>
<gene>
    <name evidence="2" type="ORF">Q604_UNBC12505G0001</name>
</gene>
<reference evidence="2" key="1">
    <citation type="submission" date="2013-12" db="EMBL/GenBank/DDBJ databases">
        <title>A Varibaculum cambriense genome reconstructed from a premature infant gut community with otherwise low bacterial novelty that shifts toward anaerobic metabolism during the third week of life.</title>
        <authorList>
            <person name="Brown C.T."/>
            <person name="Sharon I."/>
            <person name="Thomas B.C."/>
            <person name="Castelle C.J."/>
            <person name="Morowitz M.J."/>
            <person name="Banfield J.F."/>
        </authorList>
    </citation>
    <scope>NUCLEOTIDE SEQUENCE</scope>
</reference>